<protein>
    <submittedName>
        <fullName evidence="1">5339_t:CDS:1</fullName>
    </submittedName>
</protein>
<dbReference type="EMBL" id="CAJVQC010176429">
    <property type="protein sequence ID" value="CAG8851472.1"/>
    <property type="molecule type" value="Genomic_DNA"/>
</dbReference>
<accession>A0ACA9SX95</accession>
<evidence type="ECO:0000313" key="1">
    <source>
        <dbReference type="EMBL" id="CAG8851472.1"/>
    </source>
</evidence>
<gene>
    <name evidence="1" type="ORF">RPERSI_LOCUS36580</name>
</gene>
<organism evidence="1 2">
    <name type="scientific">Racocetra persica</name>
    <dbReference type="NCBI Taxonomy" id="160502"/>
    <lineage>
        <taxon>Eukaryota</taxon>
        <taxon>Fungi</taxon>
        <taxon>Fungi incertae sedis</taxon>
        <taxon>Mucoromycota</taxon>
        <taxon>Glomeromycotina</taxon>
        <taxon>Glomeromycetes</taxon>
        <taxon>Diversisporales</taxon>
        <taxon>Gigasporaceae</taxon>
        <taxon>Racocetra</taxon>
    </lineage>
</organism>
<evidence type="ECO:0000313" key="2">
    <source>
        <dbReference type="Proteomes" id="UP000789920"/>
    </source>
</evidence>
<proteinExistence type="predicted"/>
<reference evidence="1" key="1">
    <citation type="submission" date="2021-06" db="EMBL/GenBank/DDBJ databases">
        <authorList>
            <person name="Kallberg Y."/>
            <person name="Tangrot J."/>
            <person name="Rosling A."/>
        </authorList>
    </citation>
    <scope>NUCLEOTIDE SEQUENCE</scope>
    <source>
        <strain evidence="1">MA461A</strain>
    </source>
</reference>
<name>A0ACA9SX95_9GLOM</name>
<feature type="non-terminal residue" evidence="1">
    <location>
        <position position="53"/>
    </location>
</feature>
<dbReference type="Proteomes" id="UP000789920">
    <property type="component" value="Unassembled WGS sequence"/>
</dbReference>
<comment type="caution">
    <text evidence="1">The sequence shown here is derived from an EMBL/GenBank/DDBJ whole genome shotgun (WGS) entry which is preliminary data.</text>
</comment>
<sequence length="53" mass="6271">MMEESDYIELKLEEEKQEIDVESAESSLARRLENNETWNILKMKIVLLKKESG</sequence>
<keyword evidence="2" id="KW-1185">Reference proteome</keyword>